<dbReference type="EMBL" id="QOCE01000047">
    <property type="protein sequence ID" value="RBW51024.1"/>
    <property type="molecule type" value="Genomic_DNA"/>
</dbReference>
<evidence type="ECO:0000256" key="4">
    <source>
        <dbReference type="ARBA" id="ARBA00022679"/>
    </source>
</evidence>
<dbReference type="PANTHER" id="PTHR47816:SF4">
    <property type="entry name" value="RIBOSOMAL RNA SMALL SUBUNIT METHYLTRANSFERASE C"/>
    <property type="match status" value="1"/>
</dbReference>
<dbReference type="AlphaFoldDB" id="A0A366WMG5"/>
<keyword evidence="3" id="KW-0489">Methyltransferase</keyword>
<keyword evidence="4" id="KW-0808">Transferase</keyword>
<dbReference type="GO" id="GO:0003676">
    <property type="term" value="F:nucleic acid binding"/>
    <property type="evidence" value="ECO:0007669"/>
    <property type="project" value="InterPro"/>
</dbReference>
<dbReference type="Gene3D" id="3.40.50.150">
    <property type="entry name" value="Vaccinia Virus protein VP39"/>
    <property type="match status" value="2"/>
</dbReference>
<dbReference type="Proteomes" id="UP000252706">
    <property type="component" value="Unassembled WGS sequence"/>
</dbReference>
<feature type="domain" description="Methyltransferase small" evidence="6">
    <location>
        <begin position="153"/>
        <end position="316"/>
    </location>
</feature>
<dbReference type="RefSeq" id="WP_113825528.1">
    <property type="nucleotide sequence ID" value="NZ_QOCE01000047.1"/>
</dbReference>
<evidence type="ECO:0000256" key="3">
    <source>
        <dbReference type="ARBA" id="ARBA00022603"/>
    </source>
</evidence>
<name>A0A366WMG5_9RHOB</name>
<dbReference type="GO" id="GO:0008170">
    <property type="term" value="F:N-methyltransferase activity"/>
    <property type="evidence" value="ECO:0007669"/>
    <property type="project" value="UniProtKB-ARBA"/>
</dbReference>
<dbReference type="InterPro" id="IPR007848">
    <property type="entry name" value="Small_mtfrase_dom"/>
</dbReference>
<evidence type="ECO:0000256" key="2">
    <source>
        <dbReference type="ARBA" id="ARBA00022552"/>
    </source>
</evidence>
<comment type="caution">
    <text evidence="7">The sequence shown here is derived from an EMBL/GenBank/DDBJ whole genome shotgun (WGS) entry which is preliminary data.</text>
</comment>
<proteinExistence type="predicted"/>
<dbReference type="GO" id="GO:0032259">
    <property type="term" value="P:methylation"/>
    <property type="evidence" value="ECO:0007669"/>
    <property type="project" value="UniProtKB-KW"/>
</dbReference>
<gene>
    <name evidence="7" type="ORF">DS909_20985</name>
</gene>
<dbReference type="InterPro" id="IPR029063">
    <property type="entry name" value="SAM-dependent_MTases_sf"/>
</dbReference>
<keyword evidence="2" id="KW-0698">rRNA processing</keyword>
<organism evidence="7 8">
    <name type="scientific">Phaeobacter gallaeciensis</name>
    <dbReference type="NCBI Taxonomy" id="60890"/>
    <lineage>
        <taxon>Bacteria</taxon>
        <taxon>Pseudomonadati</taxon>
        <taxon>Pseudomonadota</taxon>
        <taxon>Alphaproteobacteria</taxon>
        <taxon>Rhodobacterales</taxon>
        <taxon>Roseobacteraceae</taxon>
        <taxon>Phaeobacter</taxon>
    </lineage>
</organism>
<keyword evidence="5" id="KW-0949">S-adenosyl-L-methionine</keyword>
<accession>A0A366WMG5</accession>
<keyword evidence="1" id="KW-0963">Cytoplasm</keyword>
<dbReference type="InterPro" id="IPR046977">
    <property type="entry name" value="RsmC/RlmG"/>
</dbReference>
<reference evidence="7 8" key="1">
    <citation type="submission" date="2018-07" db="EMBL/GenBank/DDBJ databases">
        <title>Modular assembly of carbohydrate-degrading microbial communities in the ocean.</title>
        <authorList>
            <person name="Enke T.N."/>
            <person name="Datta M.S."/>
            <person name="Schwartzman J.A."/>
            <person name="Cermak N."/>
            <person name="Schmitz D.A."/>
            <person name="Barrere J."/>
            <person name="Cordero O.X."/>
        </authorList>
    </citation>
    <scope>NUCLEOTIDE SEQUENCE [LARGE SCALE GENOMIC DNA]</scope>
    <source>
        <strain evidence="7 8">C3M10</strain>
    </source>
</reference>
<evidence type="ECO:0000259" key="6">
    <source>
        <dbReference type="Pfam" id="PF05175"/>
    </source>
</evidence>
<evidence type="ECO:0000256" key="1">
    <source>
        <dbReference type="ARBA" id="ARBA00022490"/>
    </source>
</evidence>
<dbReference type="GO" id="GO:0006364">
    <property type="term" value="P:rRNA processing"/>
    <property type="evidence" value="ECO:0007669"/>
    <property type="project" value="UniProtKB-KW"/>
</dbReference>
<dbReference type="OrthoDB" id="9816072at2"/>
<evidence type="ECO:0000313" key="7">
    <source>
        <dbReference type="EMBL" id="RBW51024.1"/>
    </source>
</evidence>
<dbReference type="CDD" id="cd02440">
    <property type="entry name" value="AdoMet_MTases"/>
    <property type="match status" value="1"/>
</dbReference>
<protein>
    <submittedName>
        <fullName evidence="7">MFS transporter</fullName>
    </submittedName>
</protein>
<evidence type="ECO:0000256" key="5">
    <source>
        <dbReference type="ARBA" id="ARBA00022691"/>
    </source>
</evidence>
<dbReference type="Pfam" id="PF05175">
    <property type="entry name" value="MTS"/>
    <property type="match status" value="1"/>
</dbReference>
<dbReference type="PANTHER" id="PTHR47816">
    <property type="entry name" value="RIBOSOMAL RNA SMALL SUBUNIT METHYLTRANSFERASE C"/>
    <property type="match status" value="1"/>
</dbReference>
<dbReference type="PROSITE" id="PS00092">
    <property type="entry name" value="N6_MTASE"/>
    <property type="match status" value="1"/>
</dbReference>
<dbReference type="SUPFAM" id="SSF53335">
    <property type="entry name" value="S-adenosyl-L-methionine-dependent methyltransferases"/>
    <property type="match status" value="1"/>
</dbReference>
<evidence type="ECO:0000313" key="8">
    <source>
        <dbReference type="Proteomes" id="UP000252706"/>
    </source>
</evidence>
<dbReference type="GO" id="GO:0008757">
    <property type="term" value="F:S-adenosylmethionine-dependent methyltransferase activity"/>
    <property type="evidence" value="ECO:0007669"/>
    <property type="project" value="InterPro"/>
</dbReference>
<dbReference type="InterPro" id="IPR002052">
    <property type="entry name" value="DNA_methylase_N6_adenine_CS"/>
</dbReference>
<sequence>MSVRLTLALDSGDLQLSGVTSVVLPTPDHDLSALPKSAEVVQPFKPFYDHFVSQGFECVPETTAPCDTAIVFLPRAKAQARAAVAAACQRCSGLVVIDGAKTDGIDSILKELRKRVEIFGPMSKAHGKIFWFQSAPEIVTDWVARSEQIVDGFHTAPGVFSADGIDPASALLIDALPQKLGTRVADLGAGWGFLAARLLQDPKIESVDLVEADHAALTCAQANINDDRARFHWADALTWQTKEQFNTVVMNPPFHTSRAAEPALGQGFIQTAARILTTSGTLWLVANRHLPYETVLGQHFASVQETAGDNRFKVLRAQRPTRKRR</sequence>